<dbReference type="PANTHER" id="PTHR43065">
    <property type="entry name" value="SENSOR HISTIDINE KINASE"/>
    <property type="match status" value="1"/>
</dbReference>
<dbReference type="InterPro" id="IPR036097">
    <property type="entry name" value="HisK_dim/P_sf"/>
</dbReference>
<reference evidence="8" key="1">
    <citation type="submission" date="2016-12" db="EMBL/GenBank/DDBJ databases">
        <title>Whole genome sequencing of Sphingomonas koreensis.</title>
        <authorList>
            <person name="Conlan S."/>
            <person name="Thomas P.J."/>
            <person name="Mullikin J."/>
            <person name="Palmore T.N."/>
            <person name="Frank K.M."/>
            <person name="Segre J.A."/>
        </authorList>
    </citation>
    <scope>NUCLEOTIDE SEQUENCE</scope>
    <source>
        <strain evidence="8">ABOJV</strain>
    </source>
</reference>
<dbReference type="CDD" id="cd16919">
    <property type="entry name" value="HATPase_CckA-like"/>
    <property type="match status" value="1"/>
</dbReference>
<dbReference type="PROSITE" id="PS50110">
    <property type="entry name" value="RESPONSE_REGULATORY"/>
    <property type="match status" value="1"/>
</dbReference>
<feature type="transmembrane region" description="Helical" evidence="5">
    <location>
        <begin position="178"/>
        <end position="199"/>
    </location>
</feature>
<dbReference type="Pfam" id="PF05227">
    <property type="entry name" value="CHASE3"/>
    <property type="match status" value="1"/>
</dbReference>
<dbReference type="InterPro" id="IPR011006">
    <property type="entry name" value="CheY-like_superfamily"/>
</dbReference>
<dbReference type="Proteomes" id="UP000286681">
    <property type="component" value="Unassembled WGS sequence"/>
</dbReference>
<dbReference type="InterPro" id="IPR003594">
    <property type="entry name" value="HATPase_dom"/>
</dbReference>
<dbReference type="InterPro" id="IPR003661">
    <property type="entry name" value="HisK_dim/P_dom"/>
</dbReference>
<organism evidence="8 10">
    <name type="scientific">Sphingomonas koreensis</name>
    <dbReference type="NCBI Taxonomy" id="93064"/>
    <lineage>
        <taxon>Bacteria</taxon>
        <taxon>Pseudomonadati</taxon>
        <taxon>Pseudomonadota</taxon>
        <taxon>Alphaproteobacteria</taxon>
        <taxon>Sphingomonadales</taxon>
        <taxon>Sphingomonadaceae</taxon>
        <taxon>Sphingomonas</taxon>
    </lineage>
</organism>
<feature type="domain" description="Response regulatory" evidence="7">
    <location>
        <begin position="501"/>
        <end position="616"/>
    </location>
</feature>
<dbReference type="SMART" id="SM00387">
    <property type="entry name" value="HATPase_c"/>
    <property type="match status" value="1"/>
</dbReference>
<dbReference type="InterPro" id="IPR036890">
    <property type="entry name" value="HATPase_C_sf"/>
</dbReference>
<dbReference type="SUPFAM" id="SSF52172">
    <property type="entry name" value="CheY-like"/>
    <property type="match status" value="1"/>
</dbReference>
<reference evidence="10" key="2">
    <citation type="submission" date="2016-12" db="EMBL/GenBank/DDBJ databases">
        <title>Whole genome sequencing of Sphingomonas sp. ABOJV.</title>
        <authorList>
            <person name="Conlan S."/>
            <person name="Thomas P.J."/>
            <person name="Mullikin J."/>
            <person name="Palmore T.N."/>
            <person name="Frank K.M."/>
            <person name="Segre J.A."/>
        </authorList>
    </citation>
    <scope>NUCLEOTIDE SEQUENCE [LARGE SCALE GENOMIC DNA]</scope>
    <source>
        <strain evidence="10">ABOJV</strain>
    </source>
</reference>
<dbReference type="PANTHER" id="PTHR43065:SF49">
    <property type="entry name" value="HISTIDINE KINASE"/>
    <property type="match status" value="1"/>
</dbReference>
<dbReference type="STRING" id="93064.BRX40_20575"/>
<dbReference type="CDD" id="cd19410">
    <property type="entry name" value="HK9-like_sensor"/>
    <property type="match status" value="1"/>
</dbReference>
<dbReference type="KEGG" id="skr:BRX40_20575"/>
<sequence length="618" mass="67322">MGEVRRDRGLIALIIGFAVIAVAVFGTLLLFKQQQSAQRMVVHTLRVQEQLSTIRSRLQDAETGQRGYLVTRDPVYLQPYFDGRRQLAGDLAALRPMLADNPIQLAAARQLEQCAVARVERLSVGLTQARAGRFDHAAEVVRVGVGKTLMDRCRAIIGAMKAEESRLLTARSEALASWSSWLTLWLIGGALMVFALAVYATRDARRRARAAIKMGQALLEANRKITDEAESRAAVEAQLRQMQKMESIGQLTGGVAHDFNNMLAIVIGSLDMAKRRFESDPKKALEGIGNAMEGAERAAQLTARLLAFSRQQPLAPKALDANKLVGGMSELLRRTISENIRIETVLAGGLWPAFIDGAQLENAVLNLCVNARDAMPGGGRLTIETANTHLDDAYAAAHAEVLSGQYVMVSVTDTGTGMPPEVIERAFDPFYTTKGVGKGTGLGLSQVFGFVKQSGGHVKIYSEPGVGTTVKLYLPRHFGEAETPGVPLSPDALPRAKEDEIILVVEDEEGVRHMSVDALRELGYVVVQASDANQALTVLEIQPRIDLLFTDIVMPDMNGRVLSDRAREARPGLKVLYTTGYTRNAIVHNGMLDHDVAFLAKPFTVQQLALKVREVLDA</sequence>
<dbReference type="SUPFAM" id="SSF47384">
    <property type="entry name" value="Homodimeric domain of signal transducing histidine kinase"/>
    <property type="match status" value="1"/>
</dbReference>
<feature type="modified residue" description="4-aspartylphosphate" evidence="4">
    <location>
        <position position="551"/>
    </location>
</feature>
<dbReference type="PRINTS" id="PR00344">
    <property type="entry name" value="BCTRLSENSOR"/>
</dbReference>
<keyword evidence="5" id="KW-0472">Membrane</keyword>
<dbReference type="Gene3D" id="3.30.565.10">
    <property type="entry name" value="Histidine kinase-like ATPase, C-terminal domain"/>
    <property type="match status" value="1"/>
</dbReference>
<dbReference type="SMART" id="SM00448">
    <property type="entry name" value="REC"/>
    <property type="match status" value="1"/>
</dbReference>
<evidence type="ECO:0000313" key="10">
    <source>
        <dbReference type="Proteomes" id="UP000185161"/>
    </source>
</evidence>
<keyword evidence="3 4" id="KW-0597">Phosphoprotein</keyword>
<dbReference type="AlphaFoldDB" id="A0A1L6JF02"/>
<evidence type="ECO:0000256" key="1">
    <source>
        <dbReference type="ARBA" id="ARBA00000085"/>
    </source>
</evidence>
<feature type="domain" description="Histidine kinase" evidence="6">
    <location>
        <begin position="254"/>
        <end position="478"/>
    </location>
</feature>
<evidence type="ECO:0000256" key="2">
    <source>
        <dbReference type="ARBA" id="ARBA00012438"/>
    </source>
</evidence>
<evidence type="ECO:0000313" key="8">
    <source>
        <dbReference type="EMBL" id="APR54499.1"/>
    </source>
</evidence>
<evidence type="ECO:0000313" key="9">
    <source>
        <dbReference type="EMBL" id="RSV07014.1"/>
    </source>
</evidence>
<dbReference type="EMBL" id="CP018820">
    <property type="protein sequence ID" value="APR54499.1"/>
    <property type="molecule type" value="Genomic_DNA"/>
</dbReference>
<dbReference type="OrthoDB" id="9796100at2"/>
<dbReference type="RefSeq" id="WP_075152842.1">
    <property type="nucleotide sequence ID" value="NZ_CP018820.1"/>
</dbReference>
<dbReference type="GO" id="GO:0000155">
    <property type="term" value="F:phosphorelay sensor kinase activity"/>
    <property type="evidence" value="ECO:0007669"/>
    <property type="project" value="InterPro"/>
</dbReference>
<evidence type="ECO:0000259" key="7">
    <source>
        <dbReference type="PROSITE" id="PS50110"/>
    </source>
</evidence>
<protein>
    <recommendedName>
        <fullName evidence="2">histidine kinase</fullName>
        <ecNumber evidence="2">2.7.13.3</ecNumber>
    </recommendedName>
</protein>
<keyword evidence="10" id="KW-1185">Reference proteome</keyword>
<evidence type="ECO:0000256" key="4">
    <source>
        <dbReference type="PROSITE-ProRule" id="PRU00169"/>
    </source>
</evidence>
<accession>A0A1L6JF02</accession>
<keyword evidence="5" id="KW-1133">Transmembrane helix</keyword>
<proteinExistence type="predicted"/>
<dbReference type="EMBL" id="QQWO01000002">
    <property type="protein sequence ID" value="RSV07014.1"/>
    <property type="molecule type" value="Genomic_DNA"/>
</dbReference>
<dbReference type="GeneID" id="44134964"/>
<dbReference type="CDD" id="cd00082">
    <property type="entry name" value="HisKA"/>
    <property type="match status" value="1"/>
</dbReference>
<keyword evidence="8" id="KW-0418">Kinase</keyword>
<dbReference type="Proteomes" id="UP000185161">
    <property type="component" value="Chromosome"/>
</dbReference>
<keyword evidence="5" id="KW-0812">Transmembrane</keyword>
<dbReference type="InterPro" id="IPR007891">
    <property type="entry name" value="CHASE3"/>
</dbReference>
<dbReference type="Pfam" id="PF02518">
    <property type="entry name" value="HATPase_c"/>
    <property type="match status" value="1"/>
</dbReference>
<evidence type="ECO:0000313" key="11">
    <source>
        <dbReference type="Proteomes" id="UP000286681"/>
    </source>
</evidence>
<gene>
    <name evidence="8" type="ORF">BRX40_20575</name>
    <name evidence="9" type="ORF">CA257_03170</name>
</gene>
<keyword evidence="8" id="KW-0808">Transferase</keyword>
<dbReference type="SUPFAM" id="SSF55874">
    <property type="entry name" value="ATPase domain of HSP90 chaperone/DNA topoisomerase II/histidine kinase"/>
    <property type="match status" value="1"/>
</dbReference>
<evidence type="ECO:0000256" key="5">
    <source>
        <dbReference type="SAM" id="Phobius"/>
    </source>
</evidence>
<dbReference type="InterPro" id="IPR004358">
    <property type="entry name" value="Sig_transdc_His_kin-like_C"/>
</dbReference>
<reference evidence="9 11" key="3">
    <citation type="submission" date="2018-07" db="EMBL/GenBank/DDBJ databases">
        <title>Genomic and Epidemiologic Investigation of an Indolent Hospital Outbreak.</title>
        <authorList>
            <person name="Johnson R.C."/>
            <person name="Deming C."/>
            <person name="Conlan S."/>
            <person name="Zellmer C.J."/>
            <person name="Michelin A.V."/>
            <person name="Lee-Lin S."/>
            <person name="Thomas P.J."/>
            <person name="Park M."/>
            <person name="Weingarten R.A."/>
            <person name="Less J."/>
            <person name="Dekker J.P."/>
            <person name="Frank K.M."/>
            <person name="Musser K.A."/>
            <person name="Mcquiston J.R."/>
            <person name="Henderson D.K."/>
            <person name="Lau A.F."/>
            <person name="Palmore T.N."/>
            <person name="Segre J.A."/>
        </authorList>
    </citation>
    <scope>NUCLEOTIDE SEQUENCE [LARGE SCALE GENOMIC DNA]</scope>
    <source>
        <strain evidence="9 11">SK-NIH.Env10_0317</strain>
    </source>
</reference>
<dbReference type="PROSITE" id="PS50109">
    <property type="entry name" value="HIS_KIN"/>
    <property type="match status" value="1"/>
</dbReference>
<feature type="transmembrane region" description="Helical" evidence="5">
    <location>
        <begin position="12"/>
        <end position="31"/>
    </location>
</feature>
<dbReference type="InterPro" id="IPR005467">
    <property type="entry name" value="His_kinase_dom"/>
</dbReference>
<dbReference type="Gene3D" id="3.40.50.2300">
    <property type="match status" value="1"/>
</dbReference>
<dbReference type="InterPro" id="IPR001789">
    <property type="entry name" value="Sig_transdc_resp-reg_receiver"/>
</dbReference>
<name>A0A1L6JF02_9SPHN</name>
<evidence type="ECO:0000256" key="3">
    <source>
        <dbReference type="ARBA" id="ARBA00022553"/>
    </source>
</evidence>
<comment type="catalytic activity">
    <reaction evidence="1">
        <text>ATP + protein L-histidine = ADP + protein N-phospho-L-histidine.</text>
        <dbReference type="EC" id="2.7.13.3"/>
    </reaction>
</comment>
<dbReference type="EC" id="2.7.13.3" evidence="2"/>
<evidence type="ECO:0000259" key="6">
    <source>
        <dbReference type="PROSITE" id="PS50109"/>
    </source>
</evidence>
<dbReference type="Pfam" id="PF00072">
    <property type="entry name" value="Response_reg"/>
    <property type="match status" value="1"/>
</dbReference>
<dbReference type="SMART" id="SM00388">
    <property type="entry name" value="HisKA"/>
    <property type="match status" value="1"/>
</dbReference>
<dbReference type="Gene3D" id="1.10.287.130">
    <property type="match status" value="1"/>
</dbReference>